<evidence type="ECO:0008006" key="4">
    <source>
        <dbReference type="Google" id="ProtNLM"/>
    </source>
</evidence>
<protein>
    <recommendedName>
        <fullName evidence="4">DUF834 domain-containing protein</fullName>
    </recommendedName>
</protein>
<evidence type="ECO:0000256" key="1">
    <source>
        <dbReference type="SAM" id="MobiDB-lite"/>
    </source>
</evidence>
<name>A0A0E0MNC2_ORYPU</name>
<dbReference type="HOGENOM" id="CLU_1707157_0_0_1"/>
<evidence type="ECO:0000313" key="2">
    <source>
        <dbReference type="EnsemblPlants" id="OPUNC12G13610.1"/>
    </source>
</evidence>
<sequence length="154" mass="16818">MAQGKENEEAAAAPCTASWPWLDRWRRWRRSSTTACGCSSKRWCRQEVVEAKPMVQHEAPGQRGDGSRARRSWGGERKDDGAGRRGLSLGLYQWQQGHEKEAAMMAAQLPGSGDGSQRQRRSATNGDGAVAEAAAARKKKGEGRSESAIYRGEG</sequence>
<dbReference type="EnsemblPlants" id="OPUNC12G13610.1">
    <property type="protein sequence ID" value="OPUNC12G13610.1"/>
    <property type="gene ID" value="OPUNC12G13610"/>
</dbReference>
<keyword evidence="3" id="KW-1185">Reference proteome</keyword>
<dbReference type="Gramene" id="OPUNC12G13610.1">
    <property type="protein sequence ID" value="OPUNC12G13610.1"/>
    <property type="gene ID" value="OPUNC12G13610"/>
</dbReference>
<organism evidence="2">
    <name type="scientific">Oryza punctata</name>
    <name type="common">Red rice</name>
    <dbReference type="NCBI Taxonomy" id="4537"/>
    <lineage>
        <taxon>Eukaryota</taxon>
        <taxon>Viridiplantae</taxon>
        <taxon>Streptophyta</taxon>
        <taxon>Embryophyta</taxon>
        <taxon>Tracheophyta</taxon>
        <taxon>Spermatophyta</taxon>
        <taxon>Magnoliopsida</taxon>
        <taxon>Liliopsida</taxon>
        <taxon>Poales</taxon>
        <taxon>Poaceae</taxon>
        <taxon>BOP clade</taxon>
        <taxon>Oryzoideae</taxon>
        <taxon>Oryzeae</taxon>
        <taxon>Oryzinae</taxon>
        <taxon>Oryza</taxon>
    </lineage>
</organism>
<accession>A0A0E0MNC2</accession>
<evidence type="ECO:0000313" key="3">
    <source>
        <dbReference type="Proteomes" id="UP000026962"/>
    </source>
</evidence>
<proteinExistence type="predicted"/>
<reference evidence="2" key="2">
    <citation type="submission" date="2018-05" db="EMBL/GenBank/DDBJ databases">
        <title>OpunRS2 (Oryza punctata Reference Sequence Version 2).</title>
        <authorList>
            <person name="Zhang J."/>
            <person name="Kudrna D."/>
            <person name="Lee S."/>
            <person name="Talag J."/>
            <person name="Welchert J."/>
            <person name="Wing R.A."/>
        </authorList>
    </citation>
    <scope>NUCLEOTIDE SEQUENCE [LARGE SCALE GENOMIC DNA]</scope>
</reference>
<reference evidence="2" key="1">
    <citation type="submission" date="2015-04" db="UniProtKB">
        <authorList>
            <consortium name="EnsemblPlants"/>
        </authorList>
    </citation>
    <scope>IDENTIFICATION</scope>
</reference>
<feature type="region of interest" description="Disordered" evidence="1">
    <location>
        <begin position="51"/>
        <end position="90"/>
    </location>
</feature>
<feature type="region of interest" description="Disordered" evidence="1">
    <location>
        <begin position="103"/>
        <end position="154"/>
    </location>
</feature>
<dbReference type="Proteomes" id="UP000026962">
    <property type="component" value="Chromosome 12"/>
</dbReference>
<feature type="compositionally biased region" description="Basic and acidic residues" evidence="1">
    <location>
        <begin position="65"/>
        <end position="83"/>
    </location>
</feature>
<dbReference type="AlphaFoldDB" id="A0A0E0MNC2"/>